<keyword evidence="5" id="KW-0175">Coiled coil</keyword>
<feature type="coiled-coil region" evidence="5">
    <location>
        <begin position="147"/>
        <end position="197"/>
    </location>
</feature>
<feature type="domain" description="PDZ" evidence="8">
    <location>
        <begin position="372"/>
        <end position="422"/>
    </location>
</feature>
<feature type="compositionally biased region" description="Low complexity" evidence="6">
    <location>
        <begin position="77"/>
        <end position="87"/>
    </location>
</feature>
<feature type="region of interest" description="Disordered" evidence="6">
    <location>
        <begin position="884"/>
        <end position="909"/>
    </location>
</feature>
<accession>A0A7M7KDL4</accession>
<keyword evidence="2 4" id="KW-0862">Zinc</keyword>
<keyword evidence="10" id="KW-1185">Reference proteome</keyword>
<dbReference type="Pfam" id="PF15949">
    <property type="entry name" value="DUF4757"/>
    <property type="match status" value="1"/>
</dbReference>
<dbReference type="Proteomes" id="UP000594260">
    <property type="component" value="Unplaced"/>
</dbReference>
<keyword evidence="3 4" id="KW-0440">LIM domain</keyword>
<feature type="region of interest" description="Disordered" evidence="6">
    <location>
        <begin position="1"/>
        <end position="106"/>
    </location>
</feature>
<dbReference type="CDD" id="cd08368">
    <property type="entry name" value="LIM"/>
    <property type="match status" value="1"/>
</dbReference>
<evidence type="ECO:0000256" key="2">
    <source>
        <dbReference type="ARBA" id="ARBA00022833"/>
    </source>
</evidence>
<dbReference type="InterPro" id="IPR036034">
    <property type="entry name" value="PDZ_sf"/>
</dbReference>
<dbReference type="GeneID" id="111252096"/>
<dbReference type="PROSITE" id="PS00478">
    <property type="entry name" value="LIM_DOMAIN_1"/>
    <property type="match status" value="1"/>
</dbReference>
<dbReference type="EnsemblMetazoa" id="XM_022809513">
    <property type="protein sequence ID" value="XP_022665248"/>
    <property type="gene ID" value="LOC111252096"/>
</dbReference>
<dbReference type="PANTHER" id="PTHR15551:SF3">
    <property type="entry name" value="LIM AND CALPONIN HOMOLOGY DOMAINS-CONTAINING PROTEIN 1"/>
    <property type="match status" value="1"/>
</dbReference>
<reference evidence="9" key="1">
    <citation type="submission" date="2021-01" db="UniProtKB">
        <authorList>
            <consortium name="EnsemblMetazoa"/>
        </authorList>
    </citation>
    <scope>IDENTIFICATION</scope>
</reference>
<feature type="region of interest" description="Disordered" evidence="6">
    <location>
        <begin position="244"/>
        <end position="290"/>
    </location>
</feature>
<dbReference type="GO" id="GO:0001725">
    <property type="term" value="C:stress fiber"/>
    <property type="evidence" value="ECO:0007669"/>
    <property type="project" value="TreeGrafter"/>
</dbReference>
<feature type="compositionally biased region" description="Basic and acidic residues" evidence="6">
    <location>
        <begin position="890"/>
        <end position="901"/>
    </location>
</feature>
<feature type="compositionally biased region" description="Polar residues" evidence="6">
    <location>
        <begin position="23"/>
        <end position="35"/>
    </location>
</feature>
<evidence type="ECO:0000256" key="4">
    <source>
        <dbReference type="PROSITE-ProRule" id="PRU00125"/>
    </source>
</evidence>
<dbReference type="GO" id="GO:0051496">
    <property type="term" value="P:positive regulation of stress fiber assembly"/>
    <property type="evidence" value="ECO:0007669"/>
    <property type="project" value="TreeGrafter"/>
</dbReference>
<dbReference type="KEGG" id="vde:111252096"/>
<dbReference type="CTD" id="40583"/>
<organism evidence="9 10">
    <name type="scientific">Varroa destructor</name>
    <name type="common">Honeybee mite</name>
    <dbReference type="NCBI Taxonomy" id="109461"/>
    <lineage>
        <taxon>Eukaryota</taxon>
        <taxon>Metazoa</taxon>
        <taxon>Ecdysozoa</taxon>
        <taxon>Arthropoda</taxon>
        <taxon>Chelicerata</taxon>
        <taxon>Arachnida</taxon>
        <taxon>Acari</taxon>
        <taxon>Parasitiformes</taxon>
        <taxon>Mesostigmata</taxon>
        <taxon>Gamasina</taxon>
        <taxon>Dermanyssoidea</taxon>
        <taxon>Varroidae</taxon>
        <taxon>Varroa</taxon>
    </lineage>
</organism>
<protein>
    <submittedName>
        <fullName evidence="9">Uncharacterized protein</fullName>
    </submittedName>
</protein>
<proteinExistence type="predicted"/>
<feature type="compositionally biased region" description="Polar residues" evidence="6">
    <location>
        <begin position="648"/>
        <end position="665"/>
    </location>
</feature>
<evidence type="ECO:0000259" key="8">
    <source>
        <dbReference type="PROSITE" id="PS50106"/>
    </source>
</evidence>
<evidence type="ECO:0000256" key="6">
    <source>
        <dbReference type="SAM" id="MobiDB-lite"/>
    </source>
</evidence>
<feature type="region of interest" description="Disordered" evidence="6">
    <location>
        <begin position="933"/>
        <end position="1028"/>
    </location>
</feature>
<feature type="region of interest" description="Disordered" evidence="6">
    <location>
        <begin position="345"/>
        <end position="366"/>
    </location>
</feature>
<dbReference type="GO" id="GO:0046872">
    <property type="term" value="F:metal ion binding"/>
    <property type="evidence" value="ECO:0007669"/>
    <property type="project" value="UniProtKB-KW"/>
</dbReference>
<feature type="domain" description="LIM zinc-binding" evidence="7">
    <location>
        <begin position="1643"/>
        <end position="1709"/>
    </location>
</feature>
<evidence type="ECO:0000313" key="9">
    <source>
        <dbReference type="EnsemblMetazoa" id="XP_022665248"/>
    </source>
</evidence>
<dbReference type="GO" id="GO:0032034">
    <property type="term" value="F:myosin II head/neck binding"/>
    <property type="evidence" value="ECO:0007669"/>
    <property type="project" value="TreeGrafter"/>
</dbReference>
<dbReference type="InParanoid" id="A0A7M7KDL4"/>
<evidence type="ECO:0000313" key="10">
    <source>
        <dbReference type="Proteomes" id="UP000594260"/>
    </source>
</evidence>
<dbReference type="PROSITE" id="PS50023">
    <property type="entry name" value="LIM_DOMAIN_2"/>
    <property type="match status" value="1"/>
</dbReference>
<dbReference type="PANTHER" id="PTHR15551">
    <property type="entry name" value="LIM DOMAIN ONLY 7"/>
    <property type="match status" value="1"/>
</dbReference>
<dbReference type="SUPFAM" id="SSF50156">
    <property type="entry name" value="PDZ domain-like"/>
    <property type="match status" value="1"/>
</dbReference>
<evidence type="ECO:0000259" key="7">
    <source>
        <dbReference type="PROSITE" id="PS50023"/>
    </source>
</evidence>
<name>A0A7M7KDL4_VARDE</name>
<dbReference type="SMART" id="SM00132">
    <property type="entry name" value="LIM"/>
    <property type="match status" value="1"/>
</dbReference>
<dbReference type="RefSeq" id="XP_022665248.1">
    <property type="nucleotide sequence ID" value="XM_022809513.1"/>
</dbReference>
<dbReference type="Gene3D" id="2.10.110.10">
    <property type="entry name" value="Cysteine Rich Protein"/>
    <property type="match status" value="1"/>
</dbReference>
<dbReference type="PROSITE" id="PS50106">
    <property type="entry name" value="PDZ"/>
    <property type="match status" value="1"/>
</dbReference>
<dbReference type="SMART" id="SM00228">
    <property type="entry name" value="PDZ"/>
    <property type="match status" value="1"/>
</dbReference>
<dbReference type="RefSeq" id="XP_022665246.1">
    <property type="nucleotide sequence ID" value="XM_022809511.1"/>
</dbReference>
<dbReference type="InterPro" id="IPR001478">
    <property type="entry name" value="PDZ"/>
</dbReference>
<dbReference type="InterPro" id="IPR031865">
    <property type="entry name" value="DUF4757"/>
</dbReference>
<dbReference type="OrthoDB" id="15627at2759"/>
<dbReference type="EnsemblMetazoa" id="XM_022809511">
    <property type="protein sequence ID" value="XP_022665246"/>
    <property type="gene ID" value="LOC111252096"/>
</dbReference>
<evidence type="ECO:0000256" key="1">
    <source>
        <dbReference type="ARBA" id="ARBA00022723"/>
    </source>
</evidence>
<evidence type="ECO:0000256" key="3">
    <source>
        <dbReference type="ARBA" id="ARBA00023038"/>
    </source>
</evidence>
<dbReference type="GO" id="GO:0051893">
    <property type="term" value="P:regulation of focal adhesion assembly"/>
    <property type="evidence" value="ECO:0007669"/>
    <property type="project" value="TreeGrafter"/>
</dbReference>
<dbReference type="Gene3D" id="2.30.42.10">
    <property type="match status" value="1"/>
</dbReference>
<sequence length="1715" mass="187833">MPGAGLRYSATYKSPYRDDAPSTLPSEQKTASATKENNKPIVTIRGYDDRNTEDSATSRPQVVDYQLARDEYDSVRSIGGVSSSSGSGSEGLGSPPSPPTPLIKTLASPASKSLPVDPLQFVKVPLPTLCKQAVEQIQLATESKITKEKVKEEEEEWQANLDKWKSARRQRVPERLLSRAEEAKRLMEEEEARQIRKVKTFSEMMQQRQSRQQASPHLGYNLSFFSQEHIANHNENNVHFDEENKENGLAAGHKRLTTADSVDSQSEDKSSDANSEERLGSEGSQGSEERLASPINPWIADSGVDSLSGSGSVVSAANYSERDQMRPAASSAATNELGRQLVTSAVQPRPPSALPGSALPKDETPSNSNEVIIRLSINPSSDIFGFSLTQDGQKVIVESVDEDGVAGLAGLKQGDEVISLNGVLADSPGSVPSSMDLALMTGQLEMVIYRVDTQAEESPEQVERRTNFKMKLAKFCSGQVGQNQIEDNSDKVIAAAVANEVIIEPKLVERRKSQLFIQALQLEQDEERDKEQEPTRPIPVDVPVEEQLVLKRKNSLSKSLAETAMEKKSPVEEIEPQIIERKKAEFIRQASSDNMVRKIDVMSEISVEQHLVLQRKASIENASQRTDDIRVVELPSVAVAQLKASIENSGGSLSGESQPSKSKTPSVDIETTLEERKASFFEHSGTRVERTTVELNIEPKLIEQRKANFLGSAEAAQKTERNLDLDIQPKLIEQRKANFLENATKRGKTVQQIDIEPKTVERKLMALQINSDMAPAQFLSDQRKVELTLNSMQSKPKIEVAIEPDLIRKRKEALFCSSSTTNDIERRRAKLANIEAEVYGTPMQEGKPTCAPPVNTILVPAGDKKRSDEEHVLLDIRLGSEVYPVQSPTDHSESTISEESRSASSTTTTITEIQREVGNAMLSSVASSSLFSPVSERNESPAHLSDLSPDSESAPVSRPNKTNRSVHIEVDSSPDSKLIDFNDTGSLGTSTKSSPKTDQGNMVARSPEHGLANPPADTVSPPNPDPLHRIKAAGQTLWNKEKEKARVALHTDDAIARDGDSQIVQIKHDAVISGQYPQHNADGWKESGVSYTMPAQGSDSAVRRDIERDNTTHQTPIQHFSSRQQLQVEAEVQVKSSPMQEPYENVEMIASGSGEQLYQVSTSSAGNFDVYNQLPSQPPKGIKKGPAPAPPTNMTPYNPTEELYENAPQLNRAQHMYRGPYYQQTAAGMSASARQMVQMATTVTTSQANLPNTQASLQGSQARFGLAPIDQEQMYGDLRRPAVHESPGYNDMSMIRRRENPILRQERKSYHEGTVNYPGYDYMQHLQQQKQSTPSSGYPCTEDIYENTRKYAKSCEDIYANSNQLARTGATTNSHLLGGKTGGELPLSGANASGYGQEIYENVETYAKTRDYLNNLRKPSVAEDFYEAPRVAHEQGRILSASVNKPTLDAIQRSRSQPYIGGVGPTAEPKLIVQRKSADNLPDEPRQLTAELGAKKKPQQDSKSFNANHWLIQEAELRRQLEAQNLGYAGQSSSQLTGSLPVCYAGHVPATSGSVSHVSNHTNQLQVTSASTPVLMSSVPISGRAGVGNMPPLSEELGSASTMPALSGPQRKAVAPQNGHSVANMVTPASNDPVSELGISGKKRCSLCSQELGRGAAMVIESLQLHFHLACFRCCVCRQRLGNGTCGTDVRVRNSKLHCHNCNSYDEAGLKYSRV</sequence>
<evidence type="ECO:0000256" key="5">
    <source>
        <dbReference type="SAM" id="Coils"/>
    </source>
</evidence>
<keyword evidence="1 4" id="KW-0479">Metal-binding</keyword>
<feature type="region of interest" description="Disordered" evidence="6">
    <location>
        <begin position="648"/>
        <end position="668"/>
    </location>
</feature>
<feature type="compositionally biased region" description="Basic and acidic residues" evidence="6">
    <location>
        <begin position="266"/>
        <end position="280"/>
    </location>
</feature>
<feature type="compositionally biased region" description="Polar residues" evidence="6">
    <location>
        <begin position="983"/>
        <end position="1000"/>
    </location>
</feature>
<dbReference type="InterPro" id="IPR001781">
    <property type="entry name" value="Znf_LIM"/>
</dbReference>